<dbReference type="PANTHER" id="PTHR36558:SF1">
    <property type="entry name" value="RESTRICTION ENDONUCLEASE DOMAIN-CONTAINING PROTEIN-RELATED"/>
    <property type="match status" value="1"/>
</dbReference>
<dbReference type="OrthoDB" id="9808428at2"/>
<proteinExistence type="predicted"/>
<dbReference type="InterPro" id="IPR012296">
    <property type="entry name" value="Nuclease_put_TT1808"/>
</dbReference>
<dbReference type="InterPro" id="IPR008538">
    <property type="entry name" value="Uma2"/>
</dbReference>
<reference evidence="2 3" key="1">
    <citation type="submission" date="2016-11" db="EMBL/GenBank/DDBJ databases">
        <authorList>
            <person name="Jaros S."/>
            <person name="Januszkiewicz K."/>
            <person name="Wedrychowicz H."/>
        </authorList>
    </citation>
    <scope>NUCLEOTIDE SEQUENCE [LARGE SCALE GENOMIC DNA]</scope>
    <source>
        <strain evidence="2 3">DSM 26897</strain>
    </source>
</reference>
<dbReference type="CDD" id="cd06260">
    <property type="entry name" value="DUF820-like"/>
    <property type="match status" value="1"/>
</dbReference>
<evidence type="ECO:0000313" key="3">
    <source>
        <dbReference type="Proteomes" id="UP000184368"/>
    </source>
</evidence>
<sequence length="178" mass="21048">MERIPTEWLPHYTYEDYQQWEGQWELIRGLPYAMSPGPLRKHQLVGGKFVYLAIAQIREQSLACNCEVLYEADWMIDEDTVVRPDVMILCDAPESDYVKVPPALVVEIFSPATRLKDRNLKFRLYETNGVRYYLMIDLERKAIEMYQLQNNAYVDHKGDTFQLTDKCMVRMDLGQLWQ</sequence>
<dbReference type="SUPFAM" id="SSF52980">
    <property type="entry name" value="Restriction endonuclease-like"/>
    <property type="match status" value="1"/>
</dbReference>
<name>A0A1M5BQ15_9BACT</name>
<dbReference type="Pfam" id="PF05685">
    <property type="entry name" value="Uma2"/>
    <property type="match status" value="1"/>
</dbReference>
<dbReference type="Proteomes" id="UP000184368">
    <property type="component" value="Unassembled WGS sequence"/>
</dbReference>
<gene>
    <name evidence="2" type="ORF">SAMN05444008_10838</name>
</gene>
<organism evidence="2 3">
    <name type="scientific">Cnuella takakiae</name>
    <dbReference type="NCBI Taxonomy" id="1302690"/>
    <lineage>
        <taxon>Bacteria</taxon>
        <taxon>Pseudomonadati</taxon>
        <taxon>Bacteroidota</taxon>
        <taxon>Chitinophagia</taxon>
        <taxon>Chitinophagales</taxon>
        <taxon>Chitinophagaceae</taxon>
        <taxon>Cnuella</taxon>
    </lineage>
</organism>
<dbReference type="RefSeq" id="WP_073043232.1">
    <property type="nucleotide sequence ID" value="NZ_FQUO01000008.1"/>
</dbReference>
<protein>
    <submittedName>
        <fullName evidence="2">Endonuclease, Uma2 family (Restriction endonuclease fold)</fullName>
    </submittedName>
</protein>
<evidence type="ECO:0000313" key="2">
    <source>
        <dbReference type="EMBL" id="SHF44505.1"/>
    </source>
</evidence>
<accession>A0A1M5BQ15</accession>
<dbReference type="AlphaFoldDB" id="A0A1M5BQ15"/>
<keyword evidence="2" id="KW-0378">Hydrolase</keyword>
<feature type="domain" description="Putative restriction endonuclease" evidence="1">
    <location>
        <begin position="15"/>
        <end position="158"/>
    </location>
</feature>
<keyword evidence="2" id="KW-0540">Nuclease</keyword>
<dbReference type="InterPro" id="IPR011335">
    <property type="entry name" value="Restrct_endonuc-II-like"/>
</dbReference>
<dbReference type="Gene3D" id="3.90.1570.10">
    <property type="entry name" value="tt1808, chain A"/>
    <property type="match status" value="1"/>
</dbReference>
<keyword evidence="2" id="KW-0255">Endonuclease</keyword>
<dbReference type="STRING" id="1302690.BUE76_17445"/>
<dbReference type="PANTHER" id="PTHR36558">
    <property type="entry name" value="GLR1098 PROTEIN"/>
    <property type="match status" value="1"/>
</dbReference>
<dbReference type="EMBL" id="FQUO01000008">
    <property type="protein sequence ID" value="SHF44505.1"/>
    <property type="molecule type" value="Genomic_DNA"/>
</dbReference>
<dbReference type="GO" id="GO:0004519">
    <property type="term" value="F:endonuclease activity"/>
    <property type="evidence" value="ECO:0007669"/>
    <property type="project" value="UniProtKB-KW"/>
</dbReference>
<evidence type="ECO:0000259" key="1">
    <source>
        <dbReference type="Pfam" id="PF05685"/>
    </source>
</evidence>
<keyword evidence="3" id="KW-1185">Reference proteome</keyword>